<protein>
    <submittedName>
        <fullName evidence="1">Uncharacterized protein</fullName>
    </submittedName>
</protein>
<keyword evidence="2" id="KW-1185">Reference proteome</keyword>
<reference evidence="1 2" key="1">
    <citation type="submission" date="2020-10" db="EMBL/GenBank/DDBJ databases">
        <title>Complete genome sequence of Paludibaculum fermentans P105T, a facultatively anaerobic acidobacterium capable of dissimilatory Fe(III) reduction.</title>
        <authorList>
            <person name="Dedysh S.N."/>
            <person name="Beletsky A.V."/>
            <person name="Kulichevskaya I.S."/>
            <person name="Mardanov A.V."/>
            <person name="Ravin N.V."/>
        </authorList>
    </citation>
    <scope>NUCLEOTIDE SEQUENCE [LARGE SCALE GENOMIC DNA]</scope>
    <source>
        <strain evidence="1 2">P105</strain>
    </source>
</reference>
<dbReference type="RefSeq" id="WP_194447215.1">
    <property type="nucleotide sequence ID" value="NZ_CP063849.1"/>
</dbReference>
<dbReference type="EMBL" id="CP063849">
    <property type="protein sequence ID" value="QOY85545.1"/>
    <property type="molecule type" value="Genomic_DNA"/>
</dbReference>
<sequence length="157" mass="17864">MRIFNTNTDDMVPSRHFLATTGAENALLLGDDSASLITCIEDQALFAELRDDVHQHFTPATRFEQHVADSIAEELWRKARYSLLESTALSAAIERDWDSVTKECPNADPAYRTYAAFRQFGPRDTACVRAGQDFETRSWRRRRADIAALQALRSEPR</sequence>
<evidence type="ECO:0000313" key="2">
    <source>
        <dbReference type="Proteomes" id="UP000593892"/>
    </source>
</evidence>
<evidence type="ECO:0000313" key="1">
    <source>
        <dbReference type="EMBL" id="QOY85545.1"/>
    </source>
</evidence>
<dbReference type="Proteomes" id="UP000593892">
    <property type="component" value="Chromosome"/>
</dbReference>
<proteinExistence type="predicted"/>
<organism evidence="1 2">
    <name type="scientific">Paludibaculum fermentans</name>
    <dbReference type="NCBI Taxonomy" id="1473598"/>
    <lineage>
        <taxon>Bacteria</taxon>
        <taxon>Pseudomonadati</taxon>
        <taxon>Acidobacteriota</taxon>
        <taxon>Terriglobia</taxon>
        <taxon>Bryobacterales</taxon>
        <taxon>Bryobacteraceae</taxon>
        <taxon>Paludibaculum</taxon>
    </lineage>
</organism>
<dbReference type="AlphaFoldDB" id="A0A7S7NL46"/>
<accession>A0A7S7NL46</accession>
<dbReference type="KEGG" id="pfer:IRI77_22265"/>
<name>A0A7S7NL46_PALFE</name>
<gene>
    <name evidence="1" type="ORF">IRI77_22265</name>
</gene>